<organism evidence="7 8">
    <name type="scientific">Candidatus Methylacidithermus pantelleriae</name>
    <dbReference type="NCBI Taxonomy" id="2744239"/>
    <lineage>
        <taxon>Bacteria</taxon>
        <taxon>Pseudomonadati</taxon>
        <taxon>Verrucomicrobiota</taxon>
        <taxon>Methylacidiphilae</taxon>
        <taxon>Methylacidiphilales</taxon>
        <taxon>Methylacidiphilaceae</taxon>
        <taxon>Candidatus Methylacidithermus</taxon>
    </lineage>
</organism>
<comment type="subunit">
    <text evidence="5">NDH-1 is composed of 14 different subunits. Subunits NuoA, H, J, K, L, M, N constitute the membrane sector of the complex.</text>
</comment>
<evidence type="ECO:0000256" key="6">
    <source>
        <dbReference type="RuleBase" id="RU000471"/>
    </source>
</evidence>
<feature type="transmembrane region" description="Helical" evidence="5">
    <location>
        <begin position="6"/>
        <end position="27"/>
    </location>
</feature>
<dbReference type="Proteomes" id="UP000663859">
    <property type="component" value="Unassembled WGS sequence"/>
</dbReference>
<feature type="transmembrane region" description="Helical" evidence="5">
    <location>
        <begin position="306"/>
        <end position="330"/>
    </location>
</feature>
<name>A0A8J2FRK8_9BACT</name>
<evidence type="ECO:0000313" key="7">
    <source>
        <dbReference type="EMBL" id="CAF0691943.1"/>
    </source>
</evidence>
<evidence type="ECO:0000256" key="2">
    <source>
        <dbReference type="ARBA" id="ARBA00022692"/>
    </source>
</evidence>
<dbReference type="PANTHER" id="PTHR11432">
    <property type="entry name" value="NADH DEHYDROGENASE SUBUNIT 1"/>
    <property type="match status" value="1"/>
</dbReference>
<dbReference type="InterPro" id="IPR018086">
    <property type="entry name" value="NADH_UbQ_OxRdtase_su1_CS"/>
</dbReference>
<gene>
    <name evidence="5 7" type="primary">nuoH</name>
    <name evidence="7" type="ORF">MPNT_110031</name>
</gene>
<keyword evidence="2 5" id="KW-0812">Transmembrane</keyword>
<dbReference type="EC" id="7.1.1.-" evidence="5"/>
<evidence type="ECO:0000256" key="3">
    <source>
        <dbReference type="ARBA" id="ARBA00022989"/>
    </source>
</evidence>
<reference evidence="7" key="1">
    <citation type="submission" date="2021-02" db="EMBL/GenBank/DDBJ databases">
        <authorList>
            <person name="Cremers G."/>
            <person name="Picone N."/>
        </authorList>
    </citation>
    <scope>NUCLEOTIDE SEQUENCE</scope>
    <source>
        <strain evidence="7">PQ17</strain>
    </source>
</reference>
<evidence type="ECO:0000313" key="8">
    <source>
        <dbReference type="Proteomes" id="UP000663859"/>
    </source>
</evidence>
<dbReference type="GO" id="GO:0005886">
    <property type="term" value="C:plasma membrane"/>
    <property type="evidence" value="ECO:0007669"/>
    <property type="project" value="UniProtKB-SubCell"/>
</dbReference>
<protein>
    <recommendedName>
        <fullName evidence="5">NADH-quinone oxidoreductase subunit H</fullName>
        <ecNumber evidence="5">7.1.1.-</ecNumber>
    </recommendedName>
    <alternativeName>
        <fullName evidence="5">NADH dehydrogenase I subunit H</fullName>
    </alternativeName>
    <alternativeName>
        <fullName evidence="5">NDH-1 subunit H</fullName>
    </alternativeName>
</protein>
<comment type="function">
    <text evidence="5">NDH-1 shuttles electrons from NADH, via FMN and iron-sulfur (Fe-S) centers, to quinones in the respiratory chain. The immediate electron acceptor for the enzyme in this species is believed to be ubiquinone. Couples the redox reaction to proton translocation (for every two electrons transferred, four hydrogen ions are translocated across the cytoplasmic membrane), and thus conserves the redox energy in a proton gradient. This subunit may bind ubiquinone.</text>
</comment>
<dbReference type="GO" id="GO:0009060">
    <property type="term" value="P:aerobic respiration"/>
    <property type="evidence" value="ECO:0007669"/>
    <property type="project" value="TreeGrafter"/>
</dbReference>
<dbReference type="GO" id="GO:0016655">
    <property type="term" value="F:oxidoreductase activity, acting on NAD(P)H, quinone or similar compound as acceptor"/>
    <property type="evidence" value="ECO:0007669"/>
    <property type="project" value="UniProtKB-UniRule"/>
</dbReference>
<comment type="subcellular location">
    <subcellularLocation>
        <location evidence="5 6">Cell membrane</location>
        <topology evidence="5 6">Multi-pass membrane protein</topology>
    </subcellularLocation>
    <subcellularLocation>
        <location evidence="1">Membrane</location>
        <topology evidence="1">Multi-pass membrane protein</topology>
    </subcellularLocation>
</comment>
<keyword evidence="8" id="KW-1185">Reference proteome</keyword>
<dbReference type="RefSeq" id="WP_174582748.1">
    <property type="nucleotide sequence ID" value="NZ_CAJNOB010000003.1"/>
</dbReference>
<keyword evidence="5 6" id="KW-0520">NAD</keyword>
<evidence type="ECO:0000256" key="4">
    <source>
        <dbReference type="ARBA" id="ARBA00023136"/>
    </source>
</evidence>
<keyword evidence="5" id="KW-0830">Ubiquinone</keyword>
<feature type="transmembrane region" description="Helical" evidence="5">
    <location>
        <begin position="81"/>
        <end position="104"/>
    </location>
</feature>
<dbReference type="InterPro" id="IPR001694">
    <property type="entry name" value="NADH_UbQ_OxRdtase_su1/FPO"/>
</dbReference>
<keyword evidence="5" id="KW-1278">Translocase</keyword>
<dbReference type="PANTHER" id="PTHR11432:SF3">
    <property type="entry name" value="NADH-UBIQUINONE OXIDOREDUCTASE CHAIN 1"/>
    <property type="match status" value="1"/>
</dbReference>
<keyword evidence="5" id="KW-1003">Cell membrane</keyword>
<accession>A0A8J2FRK8</accession>
<keyword evidence="3 5" id="KW-1133">Transmembrane helix</keyword>
<dbReference type="EMBL" id="CAJNOB010000003">
    <property type="protein sequence ID" value="CAF0691943.1"/>
    <property type="molecule type" value="Genomic_DNA"/>
</dbReference>
<evidence type="ECO:0000256" key="5">
    <source>
        <dbReference type="HAMAP-Rule" id="MF_01350"/>
    </source>
</evidence>
<comment type="caution">
    <text evidence="7">The sequence shown here is derived from an EMBL/GenBank/DDBJ whole genome shotgun (WGS) entry which is preliminary data.</text>
</comment>
<feature type="transmembrane region" description="Helical" evidence="5">
    <location>
        <begin position="171"/>
        <end position="195"/>
    </location>
</feature>
<dbReference type="PROSITE" id="PS00667">
    <property type="entry name" value="COMPLEX1_ND1_1"/>
    <property type="match status" value="1"/>
</dbReference>
<keyword evidence="7" id="KW-0560">Oxidoreductase</keyword>
<keyword evidence="4 5" id="KW-0472">Membrane</keyword>
<feature type="transmembrane region" description="Helical" evidence="5">
    <location>
        <begin position="350"/>
        <end position="368"/>
    </location>
</feature>
<feature type="transmembrane region" description="Helical" evidence="5">
    <location>
        <begin position="274"/>
        <end position="294"/>
    </location>
</feature>
<sequence>MVFFLATLVKIFIVIGGLLFLVSYTVFAERRICAAMQDRIGPNRVGLPFTKVSFFGLGQPIADGIKLLAKEAYTPGHVKKFYYQLAPILAMVPPLVAASVVPFASTKEIRIPGVAEPIPYPGVIAHLDVGLLFAFAISSLEVYSLVLAGWSSNSKYPLLGGLRASAQMVSYEIALGLSLLPIFLVTSTLNLSSIVEFQIEKGWLLFPFIARSPSLRMFLLWPFLVLSFVMFFTAVCAETNRGPFDLPESEQELVGGYNTEYGGMKFGLFFLGEYAALIVASGILVTLYFGGWSLPWGWFAGRNHPWWFVGVQGLVFLVKICVFLFVFIWIRWSLPRFRYDQLMSLSWKRLLPVSLGNAMAVAIVLAVFRGNV</sequence>
<dbReference type="GO" id="GO:0003954">
    <property type="term" value="F:NADH dehydrogenase activity"/>
    <property type="evidence" value="ECO:0007669"/>
    <property type="project" value="TreeGrafter"/>
</dbReference>
<dbReference type="PROSITE" id="PS00668">
    <property type="entry name" value="COMPLEX1_ND1_2"/>
    <property type="match status" value="1"/>
</dbReference>
<dbReference type="HAMAP" id="MF_01350">
    <property type="entry name" value="NDH1_NuoH"/>
    <property type="match status" value="1"/>
</dbReference>
<keyword evidence="5" id="KW-0874">Quinone</keyword>
<feature type="transmembrane region" description="Helical" evidence="5">
    <location>
        <begin position="215"/>
        <end position="237"/>
    </location>
</feature>
<feature type="transmembrane region" description="Helical" evidence="5">
    <location>
        <begin position="124"/>
        <end position="150"/>
    </location>
</feature>
<dbReference type="AlphaFoldDB" id="A0A8J2FRK8"/>
<dbReference type="Pfam" id="PF00146">
    <property type="entry name" value="NADHdh"/>
    <property type="match status" value="1"/>
</dbReference>
<comment type="catalytic activity">
    <reaction evidence="5">
        <text>a quinone + NADH + 5 H(+)(in) = a quinol + NAD(+) + 4 H(+)(out)</text>
        <dbReference type="Rhea" id="RHEA:57888"/>
        <dbReference type="ChEBI" id="CHEBI:15378"/>
        <dbReference type="ChEBI" id="CHEBI:24646"/>
        <dbReference type="ChEBI" id="CHEBI:57540"/>
        <dbReference type="ChEBI" id="CHEBI:57945"/>
        <dbReference type="ChEBI" id="CHEBI:132124"/>
    </reaction>
</comment>
<evidence type="ECO:0000256" key="1">
    <source>
        <dbReference type="ARBA" id="ARBA00004141"/>
    </source>
</evidence>
<proteinExistence type="inferred from homology"/>
<comment type="similarity">
    <text evidence="5 6">Belongs to the complex I subunit 1 family.</text>
</comment>
<dbReference type="GO" id="GO:0048038">
    <property type="term" value="F:quinone binding"/>
    <property type="evidence" value="ECO:0007669"/>
    <property type="project" value="UniProtKB-KW"/>
</dbReference>